<dbReference type="InterPro" id="IPR036108">
    <property type="entry name" value="4pyrrol_syn_uPrphyn_synt_sf"/>
</dbReference>
<name>A0A0R0CM38_9GAMM</name>
<dbReference type="PATRIC" id="fig|405446.3.peg.2203"/>
<keyword evidence="4 9" id="KW-0456">Lyase</keyword>
<comment type="similarity">
    <text evidence="2 9">Belongs to the uroporphyrinogen-III synthase family.</text>
</comment>
<dbReference type="InterPro" id="IPR003754">
    <property type="entry name" value="4pyrrol_synth_uPrphyn_synth"/>
</dbReference>
<feature type="domain" description="Tetrapyrrole biosynthesis uroporphyrinogen III synthase" evidence="10">
    <location>
        <begin position="30"/>
        <end position="245"/>
    </location>
</feature>
<organism evidence="11 12">
    <name type="scientific">Stenotrophomonas terrae</name>
    <dbReference type="NCBI Taxonomy" id="405446"/>
    <lineage>
        <taxon>Bacteria</taxon>
        <taxon>Pseudomonadati</taxon>
        <taxon>Pseudomonadota</taxon>
        <taxon>Gammaproteobacteria</taxon>
        <taxon>Lysobacterales</taxon>
        <taxon>Lysobacteraceae</taxon>
        <taxon>Stenotrophomonas</taxon>
    </lineage>
</organism>
<keyword evidence="12" id="KW-1185">Reference proteome</keyword>
<gene>
    <name evidence="11" type="ORF">ABB27_12935</name>
</gene>
<dbReference type="EC" id="4.2.1.75" evidence="3 9"/>
<evidence type="ECO:0000256" key="8">
    <source>
        <dbReference type="ARBA" id="ARBA00048617"/>
    </source>
</evidence>
<accession>A0A0R0CM38</accession>
<dbReference type="Proteomes" id="UP000051863">
    <property type="component" value="Unassembled WGS sequence"/>
</dbReference>
<evidence type="ECO:0000256" key="6">
    <source>
        <dbReference type="ARBA" id="ARBA00037589"/>
    </source>
</evidence>
<dbReference type="EMBL" id="LDJJ01000041">
    <property type="protein sequence ID" value="KRG66750.1"/>
    <property type="molecule type" value="Genomic_DNA"/>
</dbReference>
<dbReference type="GO" id="GO:0004852">
    <property type="term" value="F:uroporphyrinogen-III synthase activity"/>
    <property type="evidence" value="ECO:0007669"/>
    <property type="project" value="UniProtKB-UniRule"/>
</dbReference>
<evidence type="ECO:0000313" key="12">
    <source>
        <dbReference type="Proteomes" id="UP000051863"/>
    </source>
</evidence>
<dbReference type="Gene3D" id="3.40.50.10090">
    <property type="match status" value="2"/>
</dbReference>
<dbReference type="Pfam" id="PF02602">
    <property type="entry name" value="HEM4"/>
    <property type="match status" value="1"/>
</dbReference>
<comment type="caution">
    <text evidence="11">The sequence shown here is derived from an EMBL/GenBank/DDBJ whole genome shotgun (WGS) entry which is preliminary data.</text>
</comment>
<evidence type="ECO:0000256" key="5">
    <source>
        <dbReference type="ARBA" id="ARBA00023244"/>
    </source>
</evidence>
<dbReference type="CDD" id="cd06578">
    <property type="entry name" value="HemD"/>
    <property type="match status" value="1"/>
</dbReference>
<evidence type="ECO:0000256" key="1">
    <source>
        <dbReference type="ARBA" id="ARBA00004772"/>
    </source>
</evidence>
<dbReference type="InterPro" id="IPR039793">
    <property type="entry name" value="UROS/Hem4"/>
</dbReference>
<dbReference type="AlphaFoldDB" id="A0A0R0CM38"/>
<reference evidence="11 12" key="1">
    <citation type="submission" date="2015-05" db="EMBL/GenBank/DDBJ databases">
        <title>Genome sequencing and analysis of members of genus Stenotrophomonas.</title>
        <authorList>
            <person name="Patil P.P."/>
            <person name="Midha S."/>
            <person name="Patil P.B."/>
        </authorList>
    </citation>
    <scope>NUCLEOTIDE SEQUENCE [LARGE SCALE GENOMIC DNA]</scope>
    <source>
        <strain evidence="11 12">DSM 18941</strain>
    </source>
</reference>
<sequence>MHGMNRPAYVPADTVWHLISMRPQGQHDTLRSAAARLGARTVALSPWRLQMRTDEASRAQMASARDCDRVVFTSPAAAEAAARLLPLGELRAGSVVAVGEGTARVLRRHGVAKVHAPSRMDSEGLLALPAMQQLRGLRVALVTAPGGRGVIAAQISARGATLQRIDVYERLPLPVSKATIARLLALPPPYVLALSSGEALQTVLPYLPPALLEQWQQAPVVAASERLAELAAELGFSQLHLAAGPLPGQLASAAHAALFPAAG</sequence>
<evidence type="ECO:0000259" key="10">
    <source>
        <dbReference type="Pfam" id="PF02602"/>
    </source>
</evidence>
<dbReference type="OrthoDB" id="9787650at2"/>
<evidence type="ECO:0000313" key="11">
    <source>
        <dbReference type="EMBL" id="KRG66750.1"/>
    </source>
</evidence>
<dbReference type="GO" id="GO:0006780">
    <property type="term" value="P:uroporphyrinogen III biosynthetic process"/>
    <property type="evidence" value="ECO:0007669"/>
    <property type="project" value="UniProtKB-UniRule"/>
</dbReference>
<dbReference type="SUPFAM" id="SSF69618">
    <property type="entry name" value="HemD-like"/>
    <property type="match status" value="1"/>
</dbReference>
<comment type="pathway">
    <text evidence="1 9">Porphyrin-containing compound metabolism; protoporphyrin-IX biosynthesis; coproporphyrinogen-III from 5-aminolevulinate: step 3/4.</text>
</comment>
<evidence type="ECO:0000256" key="9">
    <source>
        <dbReference type="RuleBase" id="RU366031"/>
    </source>
</evidence>
<dbReference type="GO" id="GO:0006782">
    <property type="term" value="P:protoporphyrinogen IX biosynthetic process"/>
    <property type="evidence" value="ECO:0007669"/>
    <property type="project" value="UniProtKB-UniRule"/>
</dbReference>
<protein>
    <recommendedName>
        <fullName evidence="7 9">Uroporphyrinogen-III synthase</fullName>
        <ecNumber evidence="3 9">4.2.1.75</ecNumber>
    </recommendedName>
</protein>
<dbReference type="PANTHER" id="PTHR38042">
    <property type="entry name" value="UROPORPHYRINOGEN-III SYNTHASE, CHLOROPLASTIC"/>
    <property type="match status" value="1"/>
</dbReference>
<comment type="function">
    <text evidence="6 9">Catalyzes cyclization of the linear tetrapyrrole, hydroxymethylbilane, to the macrocyclic uroporphyrinogen III.</text>
</comment>
<evidence type="ECO:0000256" key="4">
    <source>
        <dbReference type="ARBA" id="ARBA00023239"/>
    </source>
</evidence>
<dbReference type="UniPathway" id="UPA00251">
    <property type="reaction ID" value="UER00320"/>
</dbReference>
<comment type="catalytic activity">
    <reaction evidence="8 9">
        <text>hydroxymethylbilane = uroporphyrinogen III + H2O</text>
        <dbReference type="Rhea" id="RHEA:18965"/>
        <dbReference type="ChEBI" id="CHEBI:15377"/>
        <dbReference type="ChEBI" id="CHEBI:57308"/>
        <dbReference type="ChEBI" id="CHEBI:57845"/>
        <dbReference type="EC" id="4.2.1.75"/>
    </reaction>
</comment>
<dbReference type="PANTHER" id="PTHR38042:SF1">
    <property type="entry name" value="UROPORPHYRINOGEN-III SYNTHASE, CHLOROPLASTIC"/>
    <property type="match status" value="1"/>
</dbReference>
<proteinExistence type="inferred from homology"/>
<evidence type="ECO:0000256" key="2">
    <source>
        <dbReference type="ARBA" id="ARBA00008133"/>
    </source>
</evidence>
<evidence type="ECO:0000256" key="7">
    <source>
        <dbReference type="ARBA" id="ARBA00040167"/>
    </source>
</evidence>
<evidence type="ECO:0000256" key="3">
    <source>
        <dbReference type="ARBA" id="ARBA00013109"/>
    </source>
</evidence>
<keyword evidence="5 9" id="KW-0627">Porphyrin biosynthesis</keyword>